<evidence type="ECO:0000313" key="1">
    <source>
        <dbReference type="EMBL" id="SKB06111.1"/>
    </source>
</evidence>
<organism evidence="1 2">
    <name type="scientific">Sporosarcina newyorkensis</name>
    <dbReference type="NCBI Taxonomy" id="759851"/>
    <lineage>
        <taxon>Bacteria</taxon>
        <taxon>Bacillati</taxon>
        <taxon>Bacillota</taxon>
        <taxon>Bacilli</taxon>
        <taxon>Bacillales</taxon>
        <taxon>Caryophanaceae</taxon>
        <taxon>Sporosarcina</taxon>
    </lineage>
</organism>
<dbReference type="AlphaFoldDB" id="A0A1T4YXU0"/>
<sequence>MKRLIKSVIKWGPLLYPVIKKIMNEKNKKEDYSRGKNAR</sequence>
<gene>
    <name evidence="1" type="ORF">SAMN04244570_0093</name>
</gene>
<protein>
    <submittedName>
        <fullName evidence="1">Uncharacterized protein</fullName>
    </submittedName>
</protein>
<evidence type="ECO:0000313" key="2">
    <source>
        <dbReference type="Proteomes" id="UP000190042"/>
    </source>
</evidence>
<name>A0A1T4YXU0_9BACL</name>
<proteinExistence type="predicted"/>
<reference evidence="2" key="1">
    <citation type="submission" date="2017-02" db="EMBL/GenBank/DDBJ databases">
        <authorList>
            <person name="Varghese N."/>
            <person name="Submissions S."/>
        </authorList>
    </citation>
    <scope>NUCLEOTIDE SEQUENCE [LARGE SCALE GENOMIC DNA]</scope>
    <source>
        <strain evidence="2">DSM 23966</strain>
    </source>
</reference>
<dbReference type="EMBL" id="FUYJ01000010">
    <property type="protein sequence ID" value="SKB06111.1"/>
    <property type="molecule type" value="Genomic_DNA"/>
</dbReference>
<dbReference type="Proteomes" id="UP000190042">
    <property type="component" value="Unassembled WGS sequence"/>
</dbReference>
<accession>A0A1T4YXU0</accession>
<keyword evidence="2" id="KW-1185">Reference proteome</keyword>